<dbReference type="AlphaFoldDB" id="A0AAV5BLN2"/>
<dbReference type="Proteomes" id="UP001054889">
    <property type="component" value="Unassembled WGS sequence"/>
</dbReference>
<proteinExistence type="predicted"/>
<reference evidence="1" key="2">
    <citation type="submission" date="2021-12" db="EMBL/GenBank/DDBJ databases">
        <title>Resequencing data analysis of finger millet.</title>
        <authorList>
            <person name="Hatakeyama M."/>
            <person name="Aluri S."/>
            <person name="Balachadran M.T."/>
            <person name="Sivarajan S.R."/>
            <person name="Poveda L."/>
            <person name="Shimizu-Inatsugi R."/>
            <person name="Schlapbach R."/>
            <person name="Sreeman S.M."/>
            <person name="Shimizu K.K."/>
        </authorList>
    </citation>
    <scope>NUCLEOTIDE SEQUENCE</scope>
</reference>
<organism evidence="1 2">
    <name type="scientific">Eleusine coracana subsp. coracana</name>
    <dbReference type="NCBI Taxonomy" id="191504"/>
    <lineage>
        <taxon>Eukaryota</taxon>
        <taxon>Viridiplantae</taxon>
        <taxon>Streptophyta</taxon>
        <taxon>Embryophyta</taxon>
        <taxon>Tracheophyta</taxon>
        <taxon>Spermatophyta</taxon>
        <taxon>Magnoliopsida</taxon>
        <taxon>Liliopsida</taxon>
        <taxon>Poales</taxon>
        <taxon>Poaceae</taxon>
        <taxon>PACMAD clade</taxon>
        <taxon>Chloridoideae</taxon>
        <taxon>Cynodonteae</taxon>
        <taxon>Eleusininae</taxon>
        <taxon>Eleusine</taxon>
    </lineage>
</organism>
<evidence type="ECO:0000313" key="1">
    <source>
        <dbReference type="EMBL" id="GJM86543.1"/>
    </source>
</evidence>
<accession>A0AAV5BLN2</accession>
<protein>
    <recommendedName>
        <fullName evidence="3">Secreted protein</fullName>
    </recommendedName>
</protein>
<evidence type="ECO:0008006" key="3">
    <source>
        <dbReference type="Google" id="ProtNLM"/>
    </source>
</evidence>
<dbReference type="EMBL" id="BQKI01000001">
    <property type="protein sequence ID" value="GJM86543.1"/>
    <property type="molecule type" value="Genomic_DNA"/>
</dbReference>
<sequence>MFGKKGSQPRVVLRCALLAGRFRATDCHHLPAAAASKQSLPPLPKGVGCHWEQFAPIMESAMQIGETAQESRTVTSEHCLLTDWFGI</sequence>
<name>A0AAV5BLN2_ELECO</name>
<reference evidence="1" key="1">
    <citation type="journal article" date="2018" name="DNA Res.">
        <title>Multiple hybrid de novo genome assembly of finger millet, an orphan allotetraploid crop.</title>
        <authorList>
            <person name="Hatakeyama M."/>
            <person name="Aluri S."/>
            <person name="Balachadran M.T."/>
            <person name="Sivarajan S.R."/>
            <person name="Patrignani A."/>
            <person name="Gruter S."/>
            <person name="Poveda L."/>
            <person name="Shimizu-Inatsugi R."/>
            <person name="Baeten J."/>
            <person name="Francoijs K.J."/>
            <person name="Nataraja K.N."/>
            <person name="Reddy Y.A.N."/>
            <person name="Phadnis S."/>
            <person name="Ravikumar R.L."/>
            <person name="Schlapbach R."/>
            <person name="Sreeman S.M."/>
            <person name="Shimizu K.K."/>
        </authorList>
    </citation>
    <scope>NUCLEOTIDE SEQUENCE</scope>
</reference>
<gene>
    <name evidence="1" type="primary">ga02412</name>
    <name evidence="1" type="ORF">PR202_ga02412</name>
</gene>
<comment type="caution">
    <text evidence="1">The sequence shown here is derived from an EMBL/GenBank/DDBJ whole genome shotgun (WGS) entry which is preliminary data.</text>
</comment>
<evidence type="ECO:0000313" key="2">
    <source>
        <dbReference type="Proteomes" id="UP001054889"/>
    </source>
</evidence>
<keyword evidence="2" id="KW-1185">Reference proteome</keyword>